<proteinExistence type="predicted"/>
<organism evidence="1 2">
    <name type="scientific">Candidatus Yonathbacteria bacterium RIFCSPHIGHO2_02_FULL_44_14</name>
    <dbReference type="NCBI Taxonomy" id="1802724"/>
    <lineage>
        <taxon>Bacteria</taxon>
        <taxon>Candidatus Yonathiibacteriota</taxon>
    </lineage>
</organism>
<sequence length="157" mass="17726">MPNSQQQITKEEADLMSKIESAANSTIEAEIGILKNGRVERNFMSCFAAQISKKFNTGDIHSDPFYNKHLGASKYLKGKLIELDIAVHERNTDQNNLVAIEIETNNSPARDDIWKIEGLTQRLDGYGYRLGLYIVFGVSKKAGQIITMEWYKNGKLL</sequence>
<reference evidence="1 2" key="1">
    <citation type="journal article" date="2016" name="Nat. Commun.">
        <title>Thousands of microbial genomes shed light on interconnected biogeochemical processes in an aquifer system.</title>
        <authorList>
            <person name="Anantharaman K."/>
            <person name="Brown C.T."/>
            <person name="Hug L.A."/>
            <person name="Sharon I."/>
            <person name="Castelle C.J."/>
            <person name="Probst A.J."/>
            <person name="Thomas B.C."/>
            <person name="Singh A."/>
            <person name="Wilkins M.J."/>
            <person name="Karaoz U."/>
            <person name="Brodie E.L."/>
            <person name="Williams K.H."/>
            <person name="Hubbard S.S."/>
            <person name="Banfield J.F."/>
        </authorList>
    </citation>
    <scope>NUCLEOTIDE SEQUENCE [LARGE SCALE GENOMIC DNA]</scope>
</reference>
<comment type="caution">
    <text evidence="1">The sequence shown here is derived from an EMBL/GenBank/DDBJ whole genome shotgun (WGS) entry which is preliminary data.</text>
</comment>
<gene>
    <name evidence="1" type="ORF">A3D51_02885</name>
</gene>
<protein>
    <submittedName>
        <fullName evidence="1">Uncharacterized protein</fullName>
    </submittedName>
</protein>
<evidence type="ECO:0000313" key="2">
    <source>
        <dbReference type="Proteomes" id="UP000179118"/>
    </source>
</evidence>
<dbReference type="AlphaFoldDB" id="A0A1G2S744"/>
<name>A0A1G2S744_9BACT</name>
<dbReference type="Proteomes" id="UP000179118">
    <property type="component" value="Unassembled WGS sequence"/>
</dbReference>
<dbReference type="EMBL" id="MHUT01000012">
    <property type="protein sequence ID" value="OHA80944.1"/>
    <property type="molecule type" value="Genomic_DNA"/>
</dbReference>
<evidence type="ECO:0000313" key="1">
    <source>
        <dbReference type="EMBL" id="OHA80944.1"/>
    </source>
</evidence>
<accession>A0A1G2S744</accession>